<dbReference type="Proteomes" id="UP000054007">
    <property type="component" value="Unassembled WGS sequence"/>
</dbReference>
<protein>
    <submittedName>
        <fullName evidence="7">Uncharacterized protein</fullName>
    </submittedName>
</protein>
<evidence type="ECO:0000256" key="5">
    <source>
        <dbReference type="ARBA" id="ARBA00023136"/>
    </source>
</evidence>
<organism evidence="7 8">
    <name type="scientific">Cylindrobasidium torrendii FP15055 ss-10</name>
    <dbReference type="NCBI Taxonomy" id="1314674"/>
    <lineage>
        <taxon>Eukaryota</taxon>
        <taxon>Fungi</taxon>
        <taxon>Dikarya</taxon>
        <taxon>Basidiomycota</taxon>
        <taxon>Agaricomycotina</taxon>
        <taxon>Agaricomycetes</taxon>
        <taxon>Agaricomycetidae</taxon>
        <taxon>Agaricales</taxon>
        <taxon>Marasmiineae</taxon>
        <taxon>Physalacriaceae</taxon>
        <taxon>Cylindrobasidium</taxon>
    </lineage>
</organism>
<name>A0A0D7BIR9_9AGAR</name>
<dbReference type="InterPro" id="IPR024512">
    <property type="entry name" value="Ser_palmitoyltrfase_ssu-like"/>
</dbReference>
<dbReference type="OrthoDB" id="202672at2759"/>
<proteinExistence type="predicted"/>
<evidence type="ECO:0000313" key="7">
    <source>
        <dbReference type="EMBL" id="KIY69541.1"/>
    </source>
</evidence>
<dbReference type="GO" id="GO:0005789">
    <property type="term" value="C:endoplasmic reticulum membrane"/>
    <property type="evidence" value="ECO:0007669"/>
    <property type="project" value="UniProtKB-SubCell"/>
</dbReference>
<evidence type="ECO:0000256" key="3">
    <source>
        <dbReference type="ARBA" id="ARBA00022824"/>
    </source>
</evidence>
<evidence type="ECO:0000256" key="1">
    <source>
        <dbReference type="ARBA" id="ARBA00004477"/>
    </source>
</evidence>
<dbReference type="Pfam" id="PF11779">
    <property type="entry name" value="SPT_ssu-like"/>
    <property type="match status" value="1"/>
</dbReference>
<keyword evidence="3" id="KW-0256">Endoplasmic reticulum</keyword>
<dbReference type="EMBL" id="KN880482">
    <property type="protein sequence ID" value="KIY69541.1"/>
    <property type="molecule type" value="Genomic_DNA"/>
</dbReference>
<gene>
    <name evidence="7" type="ORF">CYLTODRAFT_372520</name>
</gene>
<keyword evidence="2 6" id="KW-0812">Transmembrane</keyword>
<reference evidence="7 8" key="1">
    <citation type="journal article" date="2015" name="Fungal Genet. Biol.">
        <title>Evolution of novel wood decay mechanisms in Agaricales revealed by the genome sequences of Fistulina hepatica and Cylindrobasidium torrendii.</title>
        <authorList>
            <person name="Floudas D."/>
            <person name="Held B.W."/>
            <person name="Riley R."/>
            <person name="Nagy L.G."/>
            <person name="Koehler G."/>
            <person name="Ransdell A.S."/>
            <person name="Younus H."/>
            <person name="Chow J."/>
            <person name="Chiniquy J."/>
            <person name="Lipzen A."/>
            <person name="Tritt A."/>
            <person name="Sun H."/>
            <person name="Haridas S."/>
            <person name="LaButti K."/>
            <person name="Ohm R.A."/>
            <person name="Kues U."/>
            <person name="Blanchette R.A."/>
            <person name="Grigoriev I.V."/>
            <person name="Minto R.E."/>
            <person name="Hibbett D.S."/>
        </authorList>
    </citation>
    <scope>NUCLEOTIDE SEQUENCE [LARGE SCALE GENOMIC DNA]</scope>
    <source>
        <strain evidence="7 8">FP15055 ss-10</strain>
    </source>
</reference>
<keyword evidence="8" id="KW-1185">Reference proteome</keyword>
<evidence type="ECO:0000256" key="4">
    <source>
        <dbReference type="ARBA" id="ARBA00022989"/>
    </source>
</evidence>
<keyword evidence="4 6" id="KW-1133">Transmembrane helix</keyword>
<evidence type="ECO:0000256" key="2">
    <source>
        <dbReference type="ARBA" id="ARBA00022692"/>
    </source>
</evidence>
<dbReference type="AlphaFoldDB" id="A0A0D7BIR9"/>
<evidence type="ECO:0000313" key="8">
    <source>
        <dbReference type="Proteomes" id="UP000054007"/>
    </source>
</evidence>
<comment type="subcellular location">
    <subcellularLocation>
        <location evidence="1">Endoplasmic reticulum membrane</location>
        <topology evidence="1">Multi-pass membrane protein</topology>
    </subcellularLocation>
</comment>
<feature type="transmembrane region" description="Helical" evidence="6">
    <location>
        <begin position="54"/>
        <end position="76"/>
    </location>
</feature>
<evidence type="ECO:0000256" key="6">
    <source>
        <dbReference type="SAM" id="Phobius"/>
    </source>
</evidence>
<keyword evidence="5 6" id="KW-0472">Membrane</keyword>
<dbReference type="STRING" id="1314674.A0A0D7BIR9"/>
<accession>A0A0D7BIR9</accession>
<sequence>MSANTLPEIPRDARPHFAYTRKPQSNSAVVQYLWRWRMWLETTFAISMLEPWEKWLVCIVVFTSAFLFWLGSVRYIPRGIVTMYSHAVYYLSGQEGESASLALLYTQWINGTAADVAGSIEL</sequence>